<dbReference type="AlphaFoldDB" id="K0S1U5"/>
<evidence type="ECO:0000256" key="1">
    <source>
        <dbReference type="SAM" id="MobiDB-lite"/>
    </source>
</evidence>
<reference evidence="2 3" key="1">
    <citation type="journal article" date="2012" name="Genome Biol.">
        <title>Genome and low-iron response of an oceanic diatom adapted to chronic iron limitation.</title>
        <authorList>
            <person name="Lommer M."/>
            <person name="Specht M."/>
            <person name="Roy A.S."/>
            <person name="Kraemer L."/>
            <person name="Andreson R."/>
            <person name="Gutowska M.A."/>
            <person name="Wolf J."/>
            <person name="Bergner S.V."/>
            <person name="Schilhabel M.B."/>
            <person name="Klostermeier U.C."/>
            <person name="Beiko R.G."/>
            <person name="Rosenstiel P."/>
            <person name="Hippler M."/>
            <person name="Laroche J."/>
        </authorList>
    </citation>
    <scope>NUCLEOTIDE SEQUENCE [LARGE SCALE GENOMIC DNA]</scope>
    <source>
        <strain evidence="2 3">CCMP1005</strain>
    </source>
</reference>
<dbReference type="EMBL" id="AGNL01034871">
    <property type="protein sequence ID" value="EJK55021.1"/>
    <property type="molecule type" value="Genomic_DNA"/>
</dbReference>
<feature type="region of interest" description="Disordered" evidence="1">
    <location>
        <begin position="242"/>
        <end position="292"/>
    </location>
</feature>
<evidence type="ECO:0000313" key="3">
    <source>
        <dbReference type="Proteomes" id="UP000266841"/>
    </source>
</evidence>
<name>K0S1U5_THAOC</name>
<sequence length="292" mass="31916">MCTLLDVEWKESRPAKLETAICYRVGRARPAVLEPQVSEGWCTCGGSLKLKLTEHVNHYLVMTAARTFAPNKKQGVALSDWSDCETKRLGMNHDAKLAISRATEDNEGMAEHSQPGGYRHILTSRVQICKQNQSLQGKIDCQTNKQNEVFHIGIGLGFRPGIGSGGNFAPRELDKISIFHGSSTDSSHYSRPTCSSLRSCLRVRQFEEQAHEASLAEVRETSSDMLCLNYCRPVKPIATLTVTGDAGRRKGGGGEEDAARSGEENGRSGRYNRGHTSGGYTSGGYKGRGGEY</sequence>
<protein>
    <submittedName>
        <fullName evidence="2">Uncharacterized protein</fullName>
    </submittedName>
</protein>
<keyword evidence="3" id="KW-1185">Reference proteome</keyword>
<dbReference type="eggNOG" id="ENOG502TN4R">
    <property type="taxonomic scope" value="Eukaryota"/>
</dbReference>
<comment type="caution">
    <text evidence="2">The sequence shown here is derived from an EMBL/GenBank/DDBJ whole genome shotgun (WGS) entry which is preliminary data.</text>
</comment>
<feature type="non-terminal residue" evidence="2">
    <location>
        <position position="292"/>
    </location>
</feature>
<evidence type="ECO:0000313" key="2">
    <source>
        <dbReference type="EMBL" id="EJK55021.1"/>
    </source>
</evidence>
<proteinExistence type="predicted"/>
<feature type="compositionally biased region" description="Gly residues" evidence="1">
    <location>
        <begin position="276"/>
        <end position="292"/>
    </location>
</feature>
<feature type="compositionally biased region" description="Basic and acidic residues" evidence="1">
    <location>
        <begin position="257"/>
        <end position="267"/>
    </location>
</feature>
<accession>K0S1U5</accession>
<dbReference type="Proteomes" id="UP000266841">
    <property type="component" value="Unassembled WGS sequence"/>
</dbReference>
<organism evidence="2 3">
    <name type="scientific">Thalassiosira oceanica</name>
    <name type="common">Marine diatom</name>
    <dbReference type="NCBI Taxonomy" id="159749"/>
    <lineage>
        <taxon>Eukaryota</taxon>
        <taxon>Sar</taxon>
        <taxon>Stramenopiles</taxon>
        <taxon>Ochrophyta</taxon>
        <taxon>Bacillariophyta</taxon>
        <taxon>Coscinodiscophyceae</taxon>
        <taxon>Thalassiosirophycidae</taxon>
        <taxon>Thalassiosirales</taxon>
        <taxon>Thalassiosiraceae</taxon>
        <taxon>Thalassiosira</taxon>
    </lineage>
</organism>
<gene>
    <name evidence="2" type="ORF">THAOC_25293</name>
</gene>